<proteinExistence type="predicted"/>
<dbReference type="Proteomes" id="UP000032930">
    <property type="component" value="Chromosome"/>
</dbReference>
<evidence type="ECO:0000313" key="2">
    <source>
        <dbReference type="EMBL" id="CDM90907.1"/>
    </source>
</evidence>
<gene>
    <name evidence="2" type="ORF">XBW1_3549</name>
</gene>
<dbReference type="InterPro" id="IPR025161">
    <property type="entry name" value="IS402-like_dom"/>
</dbReference>
<dbReference type="Pfam" id="PF13340">
    <property type="entry name" value="DUF4096"/>
    <property type="match status" value="1"/>
</dbReference>
<dbReference type="AlphaFoldDB" id="A0A0B6XAK6"/>
<name>A0A0B6XAK6_XENBV</name>
<evidence type="ECO:0000313" key="3">
    <source>
        <dbReference type="Proteomes" id="UP000032930"/>
    </source>
</evidence>
<feature type="domain" description="Insertion element IS402-like" evidence="1">
    <location>
        <begin position="10"/>
        <end position="38"/>
    </location>
</feature>
<reference evidence="2 3" key="1">
    <citation type="submission" date="2014-02" db="EMBL/GenBank/DDBJ databases">
        <authorList>
            <person name="Genoscope - CEA"/>
        </authorList>
    </citation>
    <scope>NUCLEOTIDE SEQUENCE [LARGE SCALE GENOMIC DNA]</scope>
    <source>
        <strain evidence="2 3">CS03</strain>
    </source>
</reference>
<protein>
    <recommendedName>
        <fullName evidence="1">Insertion element IS402-like domain-containing protein</fullName>
    </recommendedName>
</protein>
<evidence type="ECO:0000259" key="1">
    <source>
        <dbReference type="Pfam" id="PF13340"/>
    </source>
</evidence>
<organism evidence="2 3">
    <name type="scientific">Xenorhabdus bovienii</name>
    <name type="common">Xenorhabdus nematophila subsp. bovienii</name>
    <dbReference type="NCBI Taxonomy" id="40576"/>
    <lineage>
        <taxon>Bacteria</taxon>
        <taxon>Pseudomonadati</taxon>
        <taxon>Pseudomonadota</taxon>
        <taxon>Gammaproteobacteria</taxon>
        <taxon>Enterobacterales</taxon>
        <taxon>Morganellaceae</taxon>
        <taxon>Xenorhabdus</taxon>
    </lineage>
</organism>
<accession>A0A0B6XAK6</accession>
<dbReference type="EMBL" id="FO818637">
    <property type="protein sequence ID" value="CDM90907.1"/>
    <property type="molecule type" value="Genomic_DNA"/>
</dbReference>
<dbReference type="KEGG" id="xbv:XBW1_3549"/>
<sequence>MQQSGLFYHKEAHRLTLGGILYRMRTGYPWRDLPPEFG</sequence>